<proteinExistence type="predicted"/>
<name>A0A8D8NGX8_CULPI</name>
<protein>
    <submittedName>
        <fullName evidence="1">(northern house mosquito) hypothetical protein</fullName>
    </submittedName>
</protein>
<organism evidence="1">
    <name type="scientific">Culex pipiens</name>
    <name type="common">House mosquito</name>
    <dbReference type="NCBI Taxonomy" id="7175"/>
    <lineage>
        <taxon>Eukaryota</taxon>
        <taxon>Metazoa</taxon>
        <taxon>Ecdysozoa</taxon>
        <taxon>Arthropoda</taxon>
        <taxon>Hexapoda</taxon>
        <taxon>Insecta</taxon>
        <taxon>Pterygota</taxon>
        <taxon>Neoptera</taxon>
        <taxon>Endopterygota</taxon>
        <taxon>Diptera</taxon>
        <taxon>Nematocera</taxon>
        <taxon>Culicoidea</taxon>
        <taxon>Culicidae</taxon>
        <taxon>Culicinae</taxon>
        <taxon>Culicini</taxon>
        <taxon>Culex</taxon>
        <taxon>Culex</taxon>
    </lineage>
</organism>
<reference evidence="1" key="1">
    <citation type="submission" date="2021-05" db="EMBL/GenBank/DDBJ databases">
        <authorList>
            <person name="Alioto T."/>
            <person name="Alioto T."/>
            <person name="Gomez Garrido J."/>
        </authorList>
    </citation>
    <scope>NUCLEOTIDE SEQUENCE</scope>
</reference>
<dbReference type="AlphaFoldDB" id="A0A8D8NGX8"/>
<accession>A0A8D8NGX8</accession>
<evidence type="ECO:0000313" key="1">
    <source>
        <dbReference type="EMBL" id="CAG6564922.1"/>
    </source>
</evidence>
<dbReference type="EMBL" id="HBUE01167696">
    <property type="protein sequence ID" value="CAG6513453.1"/>
    <property type="molecule type" value="Transcribed_RNA"/>
</dbReference>
<dbReference type="EMBL" id="HBUE01273018">
    <property type="protein sequence ID" value="CAG6564922.1"/>
    <property type="molecule type" value="Transcribed_RNA"/>
</dbReference>
<sequence>MAGFWSGTLTQQQQLLLQQQLLQQDGLRILGVHGVVGGSGVDSAEDALVVDGREGADQGEGQDNQADSHDQEFHFGLGILNLVYRVHEGRRHFSNKRLRLGRLTTLD</sequence>